<dbReference type="EnsemblMetazoa" id="CLYHEMT023839.1">
    <property type="protein sequence ID" value="CLYHEMP023839.1"/>
    <property type="gene ID" value="CLYHEMG023839"/>
</dbReference>
<accession>A0A7M5XMB4</accession>
<keyword evidence="3" id="KW-1185">Reference proteome</keyword>
<feature type="signal peptide" evidence="1">
    <location>
        <begin position="1"/>
        <end position="20"/>
    </location>
</feature>
<reference evidence="2" key="1">
    <citation type="submission" date="2021-01" db="UniProtKB">
        <authorList>
            <consortium name="EnsemblMetazoa"/>
        </authorList>
    </citation>
    <scope>IDENTIFICATION</scope>
</reference>
<evidence type="ECO:0000313" key="2">
    <source>
        <dbReference type="EnsemblMetazoa" id="CLYHEMP023839.1"/>
    </source>
</evidence>
<evidence type="ECO:0000256" key="1">
    <source>
        <dbReference type="SAM" id="SignalP"/>
    </source>
</evidence>
<organism evidence="2 3">
    <name type="scientific">Clytia hemisphaerica</name>
    <dbReference type="NCBI Taxonomy" id="252671"/>
    <lineage>
        <taxon>Eukaryota</taxon>
        <taxon>Metazoa</taxon>
        <taxon>Cnidaria</taxon>
        <taxon>Hydrozoa</taxon>
        <taxon>Hydroidolina</taxon>
        <taxon>Leptothecata</taxon>
        <taxon>Obeliida</taxon>
        <taxon>Clytiidae</taxon>
        <taxon>Clytia</taxon>
    </lineage>
</organism>
<evidence type="ECO:0000313" key="3">
    <source>
        <dbReference type="Proteomes" id="UP000594262"/>
    </source>
</evidence>
<name>A0A7M5XMB4_9CNID</name>
<keyword evidence="1" id="KW-0732">Signal</keyword>
<evidence type="ECO:0008006" key="4">
    <source>
        <dbReference type="Google" id="ProtNLM"/>
    </source>
</evidence>
<sequence length="157" mass="17961">METFWCPGIHVLTALACTLGAEENVKTATNDQTENTATEDAKKSANEIPFMALNKKSSSDIPWVLASKKRNLPLFKKSKGELPLFDRSIITEEENLPLFRRRAPHHKRAFGNGGSYGWLRSHRGVSPHSLWARNERPFIWYAPHADETYQRPPGRRY</sequence>
<proteinExistence type="predicted"/>
<protein>
    <recommendedName>
        <fullName evidence="4">Cnidarian restricted protein</fullName>
    </recommendedName>
</protein>
<dbReference type="AlphaFoldDB" id="A0A7M5XMB4"/>
<feature type="chain" id="PRO_5029902866" description="Cnidarian restricted protein" evidence="1">
    <location>
        <begin position="21"/>
        <end position="157"/>
    </location>
</feature>
<dbReference type="Proteomes" id="UP000594262">
    <property type="component" value="Unplaced"/>
</dbReference>